<dbReference type="STRING" id="1235591.CAK95_24380"/>
<dbReference type="EMBL" id="CP021112">
    <property type="protein sequence ID" value="ARQ01882.1"/>
    <property type="molecule type" value="Genomic_DNA"/>
</dbReference>
<keyword evidence="1" id="KW-0472">Membrane</keyword>
<evidence type="ECO:0000313" key="3">
    <source>
        <dbReference type="Proteomes" id="UP000194137"/>
    </source>
</evidence>
<dbReference type="KEGG" id="psin:CAK95_24380"/>
<dbReference type="AlphaFoldDB" id="A0A1W6ZWX1"/>
<evidence type="ECO:0008006" key="4">
    <source>
        <dbReference type="Google" id="ProtNLM"/>
    </source>
</evidence>
<proteinExistence type="predicted"/>
<evidence type="ECO:0000313" key="2">
    <source>
        <dbReference type="EMBL" id="ARQ01882.1"/>
    </source>
</evidence>
<keyword evidence="1" id="KW-0812">Transmembrane</keyword>
<feature type="transmembrane region" description="Helical" evidence="1">
    <location>
        <begin position="29"/>
        <end position="48"/>
    </location>
</feature>
<gene>
    <name evidence="2" type="ORF">CAK95_24380</name>
</gene>
<organism evidence="2 3">
    <name type="scientific">Pseudorhodoplanes sinuspersici</name>
    <dbReference type="NCBI Taxonomy" id="1235591"/>
    <lineage>
        <taxon>Bacteria</taxon>
        <taxon>Pseudomonadati</taxon>
        <taxon>Pseudomonadota</taxon>
        <taxon>Alphaproteobacteria</taxon>
        <taxon>Hyphomicrobiales</taxon>
        <taxon>Pseudorhodoplanes</taxon>
    </lineage>
</organism>
<keyword evidence="1" id="KW-1133">Transmembrane helix</keyword>
<protein>
    <recommendedName>
        <fullName evidence="4">Bacteriophage tail tape measure C-terminal domain-containing protein</fullName>
    </recommendedName>
</protein>
<keyword evidence="3" id="KW-1185">Reference proteome</keyword>
<accession>A0A1W6ZWX1</accession>
<dbReference type="Proteomes" id="UP000194137">
    <property type="component" value="Chromosome"/>
</dbReference>
<reference evidence="2 3" key="1">
    <citation type="submission" date="2017-05" db="EMBL/GenBank/DDBJ databases">
        <title>Full genome sequence of Pseudorhodoplanes sinuspersici.</title>
        <authorList>
            <person name="Dastgheib S.M.M."/>
            <person name="Shavandi M."/>
            <person name="Tirandaz H."/>
        </authorList>
    </citation>
    <scope>NUCLEOTIDE SEQUENCE [LARGE SCALE GENOMIC DNA]</scope>
    <source>
        <strain evidence="2 3">RIPI110</strain>
    </source>
</reference>
<evidence type="ECO:0000256" key="1">
    <source>
        <dbReference type="SAM" id="Phobius"/>
    </source>
</evidence>
<name>A0A1W6ZWX1_9HYPH</name>
<sequence>MGADTAALDKGLKDAQGSLSRFAGSMKSVGLVMAGAFAGVAGGVAAAVKSSLNEADKLGKIAQSVGVPVKELSKLKYAADLSDISLESLSTSMVRLSKSMSEVAGGAKGPASEAFRALGISVRNTDGTMKTSSQIMSEVADKFAGYSDGANKTALAVALFGRAGAAMIPMLNGGSAALEEAKREAEELGLVIDSKTSKAAEEFNDNLTRLGKVGAGVTTQFAAHLAPSLAQVSTEMVKVAKDAQFLNQASVGLEIGTKALASTVLVAVYAYKQFATVIGTAVEAALKIGNSDFSGALETIKTGIDAVRTTAVETVDSFRALWSPPDTTGIVAGFDAYIGKAKEAHAVTMAFLEGQKKDAPAIGTGSKDALQSFLDGQQKAIASRNAEAAAVGLAAGEMEKLKVQQQAELIAKQNNITLTDALNAKIAATGEAAAAAALRLQGANLTEEMLMPWESFNQKLDRNRQLFEAGAISAETYARANKKVAEDANADWAAAGQSISGSFQQIGNSFAKESKSMAMVAKVAGVIQSTISMFTGAAKALELPFPANLAAMAQVLATGAGIVASIKSTKTTGFKTGGSFTVPGSGGQDSKRVALDLTPGEQVDIWRPGEGGRDPRGGSNGGVMEVTVNLVGEVFNKETYRKMIDGLNEMSADGYRLKVA</sequence>